<dbReference type="CDD" id="cd00076">
    <property type="entry name" value="HFD_SF"/>
    <property type="match status" value="1"/>
</dbReference>
<keyword evidence="8" id="KW-1185">Reference proteome</keyword>
<dbReference type="Gene3D" id="1.10.20.10">
    <property type="entry name" value="Histone, subunit A"/>
    <property type="match status" value="1"/>
</dbReference>
<feature type="region of interest" description="Disordered" evidence="5">
    <location>
        <begin position="181"/>
        <end position="205"/>
    </location>
</feature>
<dbReference type="AlphaFoldDB" id="A0A316VRN5"/>
<organism evidence="7 8">
    <name type="scientific">Ceraceosorus guamensis</name>
    <dbReference type="NCBI Taxonomy" id="1522189"/>
    <lineage>
        <taxon>Eukaryota</taxon>
        <taxon>Fungi</taxon>
        <taxon>Dikarya</taxon>
        <taxon>Basidiomycota</taxon>
        <taxon>Ustilaginomycotina</taxon>
        <taxon>Exobasidiomycetes</taxon>
        <taxon>Ceraceosorales</taxon>
        <taxon>Ceraceosoraceae</taxon>
        <taxon>Ceraceosorus</taxon>
    </lineage>
</organism>
<gene>
    <name evidence="7" type="ORF">IE81DRAFT_325951</name>
</gene>
<dbReference type="STRING" id="1522189.A0A316VRN5"/>
<dbReference type="GO" id="GO:0005634">
    <property type="term" value="C:nucleus"/>
    <property type="evidence" value="ECO:0007669"/>
    <property type="project" value="UniProtKB-SubCell"/>
</dbReference>
<accession>A0A316VRN5</accession>
<dbReference type="GO" id="GO:0046982">
    <property type="term" value="F:protein heterodimerization activity"/>
    <property type="evidence" value="ECO:0007669"/>
    <property type="project" value="InterPro"/>
</dbReference>
<dbReference type="SMART" id="SM00576">
    <property type="entry name" value="BTP"/>
    <property type="match status" value="1"/>
</dbReference>
<feature type="domain" description="Bromodomain associated" evidence="6">
    <location>
        <begin position="4"/>
        <end position="77"/>
    </location>
</feature>
<evidence type="ECO:0000256" key="5">
    <source>
        <dbReference type="SAM" id="MobiDB-lite"/>
    </source>
</evidence>
<feature type="compositionally biased region" description="Polar residues" evidence="5">
    <location>
        <begin position="191"/>
        <end position="200"/>
    </location>
</feature>
<feature type="region of interest" description="Disordered" evidence="5">
    <location>
        <begin position="125"/>
        <end position="152"/>
    </location>
</feature>
<name>A0A316VRN5_9BASI</name>
<evidence type="ECO:0000256" key="2">
    <source>
        <dbReference type="ARBA" id="ARBA00023015"/>
    </source>
</evidence>
<keyword evidence="3" id="KW-0804">Transcription</keyword>
<evidence type="ECO:0000259" key="6">
    <source>
        <dbReference type="SMART" id="SM00576"/>
    </source>
</evidence>
<evidence type="ECO:0000313" key="7">
    <source>
        <dbReference type="EMBL" id="PWN40020.1"/>
    </source>
</evidence>
<sequence>MTAHRHASQLQLSVARILATRFERVSTRSVHLLTEVCLRYVELLGRRCAERGEHAGRRRPNAWDVVCALQEVADVGEVVQWLQQQGGARAPSGASSIQDVRGQEVHYAAVPREIVPDLELMRVMEEHEEEEEEEEEEGEGEAESSDSVPRKRRAITPDWLPDEHVVLHDVEHAGRLIVQRDDEQRVERRQGTPTEVQRPQTGRIAWEASRVDDLPTQHHDHAYAQDAHDAPAPSSMRAFANDYRTLLKESSSAPLATLTPSSSAHASSLATRRSLALSLANRRRFEPSDSLYEGASARPTCSPFAPAPSHLVTSSGAFAPLKPDGRSTHPIASSSSTTNTAMRAAVGTALSRRVQRTKDPLPVYDAAGVERVFHGAPASREHFKPLVDVENALSAAIRSLLADSAREAACAAALASQDEGAMEEEEEEEAVLDTHRAGALIATNPLAAQQAITASSHVLNSANEERPKEGVLVHTWDWTARDYKDVDALPGKRIRGA</sequence>
<dbReference type="InParanoid" id="A0A316VRN5"/>
<dbReference type="Pfam" id="PF07524">
    <property type="entry name" value="Bromo_TP"/>
    <property type="match status" value="1"/>
</dbReference>
<evidence type="ECO:0000256" key="4">
    <source>
        <dbReference type="ARBA" id="ARBA00023242"/>
    </source>
</evidence>
<dbReference type="InterPro" id="IPR006565">
    <property type="entry name" value="BTP"/>
</dbReference>
<feature type="compositionally biased region" description="Acidic residues" evidence="5">
    <location>
        <begin position="126"/>
        <end position="144"/>
    </location>
</feature>
<keyword evidence="2" id="KW-0805">Transcription regulation</keyword>
<dbReference type="Proteomes" id="UP000245783">
    <property type="component" value="Unassembled WGS sequence"/>
</dbReference>
<protein>
    <recommendedName>
        <fullName evidence="6">Bromodomain associated domain-containing protein</fullName>
    </recommendedName>
</protein>
<dbReference type="EMBL" id="KZ819433">
    <property type="protein sequence ID" value="PWN40020.1"/>
    <property type="molecule type" value="Genomic_DNA"/>
</dbReference>
<dbReference type="RefSeq" id="XP_025367180.1">
    <property type="nucleotide sequence ID" value="XM_025514668.1"/>
</dbReference>
<comment type="subcellular location">
    <subcellularLocation>
        <location evidence="1">Nucleus</location>
    </subcellularLocation>
</comment>
<proteinExistence type="predicted"/>
<reference evidence="7 8" key="1">
    <citation type="journal article" date="2018" name="Mol. Biol. Evol.">
        <title>Broad Genomic Sampling Reveals a Smut Pathogenic Ancestry of the Fungal Clade Ustilaginomycotina.</title>
        <authorList>
            <person name="Kijpornyongpan T."/>
            <person name="Mondo S.J."/>
            <person name="Barry K."/>
            <person name="Sandor L."/>
            <person name="Lee J."/>
            <person name="Lipzen A."/>
            <person name="Pangilinan J."/>
            <person name="LaButti K."/>
            <person name="Hainaut M."/>
            <person name="Henrissat B."/>
            <person name="Grigoriev I.V."/>
            <person name="Spatafora J.W."/>
            <person name="Aime M.C."/>
        </authorList>
    </citation>
    <scope>NUCLEOTIDE SEQUENCE [LARGE SCALE GENOMIC DNA]</scope>
    <source>
        <strain evidence="7 8">MCA 4658</strain>
    </source>
</reference>
<keyword evidence="4" id="KW-0539">Nucleus</keyword>
<dbReference type="OrthoDB" id="3363896at2759"/>
<dbReference type="InterPro" id="IPR009072">
    <property type="entry name" value="Histone-fold"/>
</dbReference>
<dbReference type="GeneID" id="37036538"/>
<feature type="compositionally biased region" description="Polar residues" evidence="5">
    <location>
        <begin position="330"/>
        <end position="340"/>
    </location>
</feature>
<evidence type="ECO:0000313" key="8">
    <source>
        <dbReference type="Proteomes" id="UP000245783"/>
    </source>
</evidence>
<evidence type="ECO:0000256" key="1">
    <source>
        <dbReference type="ARBA" id="ARBA00004123"/>
    </source>
</evidence>
<evidence type="ECO:0000256" key="3">
    <source>
        <dbReference type="ARBA" id="ARBA00023163"/>
    </source>
</evidence>
<feature type="compositionally biased region" description="Basic and acidic residues" evidence="5">
    <location>
        <begin position="181"/>
        <end position="190"/>
    </location>
</feature>
<feature type="region of interest" description="Disordered" evidence="5">
    <location>
        <begin position="315"/>
        <end position="340"/>
    </location>
</feature>